<dbReference type="InterPro" id="IPR011010">
    <property type="entry name" value="DNA_brk_join_enz"/>
</dbReference>
<name>A0A1D3K5T4_PSEVE</name>
<dbReference type="Proteomes" id="UP000245431">
    <property type="component" value="Chromosome PVE_r1"/>
</dbReference>
<dbReference type="EMBL" id="LT599583">
    <property type="protein sequence ID" value="SBW83726.1"/>
    <property type="molecule type" value="Genomic_DNA"/>
</dbReference>
<dbReference type="RefSeq" id="WP_017846221.1">
    <property type="nucleotide sequence ID" value="NZ_AOUH01000016.1"/>
</dbReference>
<organism evidence="1 2">
    <name type="scientific">Pseudomonas veronii 1YdBTEX2</name>
    <dbReference type="NCBI Taxonomy" id="1295141"/>
    <lineage>
        <taxon>Bacteria</taxon>
        <taxon>Pseudomonadati</taxon>
        <taxon>Pseudomonadota</taxon>
        <taxon>Gammaproteobacteria</taxon>
        <taxon>Pseudomonadales</taxon>
        <taxon>Pseudomonadaceae</taxon>
        <taxon>Pseudomonas</taxon>
    </lineage>
</organism>
<reference evidence="2" key="1">
    <citation type="submission" date="2016-07" db="EMBL/GenBank/DDBJ databases">
        <authorList>
            <person name="Florea S."/>
            <person name="Webb J.S."/>
            <person name="Jaromczyk J."/>
            <person name="Schardl C.L."/>
        </authorList>
    </citation>
    <scope>NUCLEOTIDE SEQUENCE [LARGE SCALE GENOMIC DNA]</scope>
    <source>
        <strain evidence="2">1YdBTEX2</strain>
    </source>
</reference>
<proteinExistence type="predicted"/>
<evidence type="ECO:0008006" key="3">
    <source>
        <dbReference type="Google" id="ProtNLM"/>
    </source>
</evidence>
<dbReference type="AlphaFoldDB" id="A0A1D3K5T4"/>
<evidence type="ECO:0000313" key="2">
    <source>
        <dbReference type="Proteomes" id="UP000245431"/>
    </source>
</evidence>
<dbReference type="SUPFAM" id="SSF56349">
    <property type="entry name" value="DNA breaking-rejoining enzymes"/>
    <property type="match status" value="1"/>
</dbReference>
<gene>
    <name evidence="1" type="ORF">PVE_R1G5847</name>
</gene>
<sequence>MSAKEDIHALAFLEEMFPSQKTRFESEWLTSDFDSDIWCFDFTRGHRFCINFNLELEDGSKLSAPKNNKLLQLFKNWITVQNTQNLNQGVKPGSITAYANTRRAINVIDYLLLNSSRLKLASHGLSLLTENDVASFFYHLSSSEKIAEGIYNWRQTVIDFLRRSSECSTQTVLRFAEKNPDLYLSMIQNKTAYGLSPCETLKVKIWLHENDYYSHILSSGYRLSVSITRLASHIYKNTLVGGAIKSALHELNLDPYPGMTTEYNVVSVRTANEDSMSDRQFTKYYATFMAINKLPELGIEIPSHAFINLSLSALKAHLNLAQTMRFKTLRPSILLPALQKAIDFIYEYGDDIFQSASAVIAAQAKYGESVNDPDSYWWVRKSITPRLAELGVQCWSLSSKMLAGKKLSKELRENKVQEYFKRLRNNEGLWELLRVYYGAAQLIIGLLMARRQSELTSLMPFECLDETKRSLVFFNAKSGFLSNKQILKRPIPSIGVHIIETLENFQSLLLKDKLITEYTFLFAPPDRYAKGLKKSLHSPAYNRSIDFFCDYIEAPRNSEGSRFYFRQHQLRRGFSMIFFWGNSFGGLDTLRWFLGHADLEHLYHYITEATPGEVLRGVKAAYLADSLAAGDKEVSNELAAAIFSHFGTSEFTVLDSQEVETYLETLIENHSLTVEPHFIKVDDVTTYRLVTKLTKSL</sequence>
<protein>
    <recommendedName>
        <fullName evidence="3">Integrase</fullName>
    </recommendedName>
</protein>
<evidence type="ECO:0000313" key="1">
    <source>
        <dbReference type="EMBL" id="SBW83726.1"/>
    </source>
</evidence>
<accession>A0A1D3K5T4</accession>
<dbReference type="GO" id="GO:0003677">
    <property type="term" value="F:DNA binding"/>
    <property type="evidence" value="ECO:0007669"/>
    <property type="project" value="InterPro"/>
</dbReference>